<evidence type="ECO:0000256" key="1">
    <source>
        <dbReference type="SAM" id="MobiDB-lite"/>
    </source>
</evidence>
<gene>
    <name evidence="2" type="ORF">CDL15_Pgr009954</name>
</gene>
<reference evidence="3" key="1">
    <citation type="journal article" date="2017" name="Plant J.">
        <title>The pomegranate (Punica granatum L.) genome and the genomics of punicalagin biosynthesis.</title>
        <authorList>
            <person name="Qin G."/>
            <person name="Xu C."/>
            <person name="Ming R."/>
            <person name="Tang H."/>
            <person name="Guyot R."/>
            <person name="Kramer E.M."/>
            <person name="Hu Y."/>
            <person name="Yi X."/>
            <person name="Qi Y."/>
            <person name="Xu X."/>
            <person name="Gao Z."/>
            <person name="Pan H."/>
            <person name="Jian J."/>
            <person name="Tian Y."/>
            <person name="Yue Z."/>
            <person name="Xu Y."/>
        </authorList>
    </citation>
    <scope>NUCLEOTIDE SEQUENCE [LARGE SCALE GENOMIC DNA]</scope>
    <source>
        <strain evidence="3">cv. Dabenzi</strain>
    </source>
</reference>
<dbReference type="EMBL" id="MTKT01003224">
    <property type="protein sequence ID" value="OWM76308.1"/>
    <property type="molecule type" value="Genomic_DNA"/>
</dbReference>
<protein>
    <submittedName>
        <fullName evidence="2">Uncharacterized protein</fullName>
    </submittedName>
</protein>
<feature type="compositionally biased region" description="Basic and acidic residues" evidence="1">
    <location>
        <begin position="1"/>
        <end position="11"/>
    </location>
</feature>
<proteinExistence type="predicted"/>
<evidence type="ECO:0000313" key="2">
    <source>
        <dbReference type="EMBL" id="OWM76308.1"/>
    </source>
</evidence>
<organism evidence="2 3">
    <name type="scientific">Punica granatum</name>
    <name type="common">Pomegranate</name>
    <dbReference type="NCBI Taxonomy" id="22663"/>
    <lineage>
        <taxon>Eukaryota</taxon>
        <taxon>Viridiplantae</taxon>
        <taxon>Streptophyta</taxon>
        <taxon>Embryophyta</taxon>
        <taxon>Tracheophyta</taxon>
        <taxon>Spermatophyta</taxon>
        <taxon>Magnoliopsida</taxon>
        <taxon>eudicotyledons</taxon>
        <taxon>Gunneridae</taxon>
        <taxon>Pentapetalae</taxon>
        <taxon>rosids</taxon>
        <taxon>malvids</taxon>
        <taxon>Myrtales</taxon>
        <taxon>Lythraceae</taxon>
        <taxon>Punica</taxon>
    </lineage>
</organism>
<dbReference type="AlphaFoldDB" id="A0A218WUW5"/>
<comment type="caution">
    <text evidence="2">The sequence shown here is derived from an EMBL/GenBank/DDBJ whole genome shotgun (WGS) entry which is preliminary data.</text>
</comment>
<sequence>MGMYERIRTEEEGGAGDRWSAGGDGVGNGHDVEMGTAKAPTPRSPTSGVAGRSSEWSCSTPDQRQRNARRLVSLDVFRGLSVASRVVRRSILRGPMSTRHVNMASLAQTDMGMGLDWTVTAMEIFSAFQFSNGKCNQCLACSAPLRSSVVTFPYKAMKSRFCPV</sequence>
<name>A0A218WUW5_PUNGR</name>
<accession>A0A218WUW5</accession>
<dbReference type="Proteomes" id="UP000197138">
    <property type="component" value="Unassembled WGS sequence"/>
</dbReference>
<evidence type="ECO:0000313" key="3">
    <source>
        <dbReference type="Proteomes" id="UP000197138"/>
    </source>
</evidence>
<feature type="region of interest" description="Disordered" evidence="1">
    <location>
        <begin position="1"/>
        <end position="64"/>
    </location>
</feature>